<dbReference type="EMBL" id="RYZI01000060">
    <property type="protein sequence ID" value="RWA12100.1"/>
    <property type="molecule type" value="Genomic_DNA"/>
</dbReference>
<evidence type="ECO:0000313" key="2">
    <source>
        <dbReference type="Proteomes" id="UP000286045"/>
    </source>
</evidence>
<comment type="caution">
    <text evidence="1">The sequence shown here is derived from an EMBL/GenBank/DDBJ whole genome shotgun (WGS) entry which is preliminary data.</text>
</comment>
<organism evidence="1 2">
    <name type="scientific">Xylaria grammica</name>
    <dbReference type="NCBI Taxonomy" id="363999"/>
    <lineage>
        <taxon>Eukaryota</taxon>
        <taxon>Fungi</taxon>
        <taxon>Dikarya</taxon>
        <taxon>Ascomycota</taxon>
        <taxon>Pezizomycotina</taxon>
        <taxon>Sordariomycetes</taxon>
        <taxon>Xylariomycetidae</taxon>
        <taxon>Xylariales</taxon>
        <taxon>Xylariaceae</taxon>
        <taxon>Xylaria</taxon>
    </lineage>
</organism>
<evidence type="ECO:0000313" key="1">
    <source>
        <dbReference type="EMBL" id="RWA12100.1"/>
    </source>
</evidence>
<dbReference type="Proteomes" id="UP000286045">
    <property type="component" value="Unassembled WGS sequence"/>
</dbReference>
<accession>A0A439DCG9</accession>
<sequence length="125" mass="14085">MRLLNTETLKLESFPDQRPLYAILSHTWGHDEVLFEDIRGGVWIEKWKDKAGAGKVLKAAAIAAGTGIDTLLFFQCPNAHGEREQVSLNSEQLQELIAPEKIQFFDKSWSLIGERDKFVTVRTAG</sequence>
<dbReference type="PANTHER" id="PTHR10622:SF12">
    <property type="entry name" value="HET DOMAIN-CONTAINING PROTEIN"/>
    <property type="match status" value="1"/>
</dbReference>
<dbReference type="AlphaFoldDB" id="A0A439DCG9"/>
<name>A0A439DCG9_9PEZI</name>
<gene>
    <name evidence="1" type="ORF">EKO27_g3009</name>
</gene>
<proteinExistence type="predicted"/>
<protein>
    <submittedName>
        <fullName evidence="1">Uncharacterized protein</fullName>
    </submittedName>
</protein>
<dbReference type="PANTHER" id="PTHR10622">
    <property type="entry name" value="HET DOMAIN-CONTAINING PROTEIN"/>
    <property type="match status" value="1"/>
</dbReference>
<keyword evidence="2" id="KW-1185">Reference proteome</keyword>
<reference evidence="1 2" key="1">
    <citation type="submission" date="2018-12" db="EMBL/GenBank/DDBJ databases">
        <title>Draft genome sequence of Xylaria grammica IHI A82.</title>
        <authorList>
            <person name="Buettner E."/>
            <person name="Kellner H."/>
        </authorList>
    </citation>
    <scope>NUCLEOTIDE SEQUENCE [LARGE SCALE GENOMIC DNA]</scope>
    <source>
        <strain evidence="1 2">IHI A82</strain>
    </source>
</reference>